<dbReference type="Proteomes" id="UP000019335">
    <property type="component" value="Unassembled WGS sequence"/>
</dbReference>
<evidence type="ECO:0000313" key="3">
    <source>
        <dbReference type="Proteomes" id="UP000019335"/>
    </source>
</evidence>
<dbReference type="GO" id="GO:0035267">
    <property type="term" value="C:NuA4 histone acetyltransferase complex"/>
    <property type="evidence" value="ECO:0007669"/>
    <property type="project" value="InterPro"/>
</dbReference>
<dbReference type="AlphaFoldDB" id="W7TKA3"/>
<name>W7TKA3_9STRA</name>
<feature type="region of interest" description="Disordered" evidence="1">
    <location>
        <begin position="520"/>
        <end position="555"/>
    </location>
</feature>
<keyword evidence="3" id="KW-1185">Reference proteome</keyword>
<dbReference type="InterPro" id="IPR024943">
    <property type="entry name" value="Enhancer_polycomb"/>
</dbReference>
<feature type="region of interest" description="Disordered" evidence="1">
    <location>
        <begin position="354"/>
        <end position="392"/>
    </location>
</feature>
<dbReference type="GO" id="GO:0006357">
    <property type="term" value="P:regulation of transcription by RNA polymerase II"/>
    <property type="evidence" value="ECO:0007669"/>
    <property type="project" value="InterPro"/>
</dbReference>
<sequence>MKREVKTRTVDIWRALPVVRSLEDTECRGSNGGVGGMEEDDENGMSQQAPPTRTRGLERSSSTSAVKSGTGGSMSSSNLDQEKDKILTSKIPEIKAKEIPVPQIETSADYDTVVAEASFKLPDSYIRTKKLPLLPPGVEIEGLEYNLELEDEEWLKGHKIIGPRGEMAGAADADKLEKMIDELEKATGAGEAITLMDAESVLEARLGMQPIGSNKTVIAEVWAYWSGKRARLKKPLLRRFWPITSINDSNPHLVFRPREKERYKLRKHRKNDGEAYRRLQLLRRDFGQVEQLLNMVRRREQIKLARLKLQEEMYLQTLAEMCGQARKPKIPKEAVYAGSGGGGELKLKIRLPSMGLGEDGRPRKKRLRDEMERMEPGGRRGGPPQDANPEQERLRRAVACGFREREGALATPDYLPSFMEAFGFRHHGQAVPPPPHGMSRSWLPFSDEASTTYGWRGLREGSGGKVGHVRSGLLTAPRCPPIDYDGEDTSIRYRCRARMGRGGRMVFDRVPIAPRLPKPLMLMETGKPGEEVEEGGGESGRDAGVEEQENVAPEQCAPRALTSSVLLSAGLEVPQLDRYPDVDLLGGSLFKYPTRFREISHLLDDTEEEVLEINPAAPSDPDPLLVIPSKPAPPETDALAVLRFALPV</sequence>
<feature type="compositionally biased region" description="Polar residues" evidence="1">
    <location>
        <begin position="59"/>
        <end position="79"/>
    </location>
</feature>
<evidence type="ECO:0000313" key="2">
    <source>
        <dbReference type="EMBL" id="EWM21164.1"/>
    </source>
</evidence>
<protein>
    <submittedName>
        <fullName evidence="2">Enhancer of polycomb-like protein</fullName>
    </submittedName>
</protein>
<reference evidence="2 3" key="1">
    <citation type="journal article" date="2014" name="Mol. Plant">
        <title>Chromosome Scale Genome Assembly and Transcriptome Profiling of Nannochloropsis gaditana in Nitrogen Depletion.</title>
        <authorList>
            <person name="Corteggiani Carpinelli E."/>
            <person name="Telatin A."/>
            <person name="Vitulo N."/>
            <person name="Forcato C."/>
            <person name="D'Angelo M."/>
            <person name="Schiavon R."/>
            <person name="Vezzi A."/>
            <person name="Giacometti G.M."/>
            <person name="Morosinotto T."/>
            <person name="Valle G."/>
        </authorList>
    </citation>
    <scope>NUCLEOTIDE SEQUENCE [LARGE SCALE GENOMIC DNA]</scope>
    <source>
        <strain evidence="2 3">B-31</strain>
    </source>
</reference>
<comment type="caution">
    <text evidence="2">The sequence shown here is derived from an EMBL/GenBank/DDBJ whole genome shotgun (WGS) entry which is preliminary data.</text>
</comment>
<feature type="compositionally biased region" description="Basic and acidic residues" evidence="1">
    <location>
        <begin position="367"/>
        <end position="378"/>
    </location>
</feature>
<dbReference type="EMBL" id="AZIL01002627">
    <property type="protein sequence ID" value="EWM21164.1"/>
    <property type="molecule type" value="Genomic_DNA"/>
</dbReference>
<dbReference type="PANTHER" id="PTHR14898">
    <property type="entry name" value="ENHANCER OF POLYCOMB"/>
    <property type="match status" value="1"/>
</dbReference>
<accession>W7TKA3</accession>
<evidence type="ECO:0000256" key="1">
    <source>
        <dbReference type="SAM" id="MobiDB-lite"/>
    </source>
</evidence>
<feature type="region of interest" description="Disordered" evidence="1">
    <location>
        <begin position="21"/>
        <end position="81"/>
    </location>
</feature>
<dbReference type="OrthoDB" id="435275at2759"/>
<gene>
    <name evidence="2" type="ORF">Naga_100108g7</name>
</gene>
<proteinExistence type="predicted"/>
<organism evidence="2 3">
    <name type="scientific">Nannochloropsis gaditana</name>
    <dbReference type="NCBI Taxonomy" id="72520"/>
    <lineage>
        <taxon>Eukaryota</taxon>
        <taxon>Sar</taxon>
        <taxon>Stramenopiles</taxon>
        <taxon>Ochrophyta</taxon>
        <taxon>Eustigmatophyceae</taxon>
        <taxon>Eustigmatales</taxon>
        <taxon>Monodopsidaceae</taxon>
        <taxon>Nannochloropsis</taxon>
    </lineage>
</organism>